<dbReference type="PANTHER" id="PTHR12532:SF0">
    <property type="entry name" value="TRANSLATIONAL ACTIVATOR OF CYTOCHROME C OXIDASE 1"/>
    <property type="match status" value="1"/>
</dbReference>
<feature type="domain" description="TACO1/YebC-like N-terminal" evidence="7">
    <location>
        <begin position="5"/>
        <end position="76"/>
    </location>
</feature>
<dbReference type="PANTHER" id="PTHR12532">
    <property type="entry name" value="TRANSLATIONAL ACTIVATOR OF CYTOCHROME C OXIDASE 1"/>
    <property type="match status" value="1"/>
</dbReference>
<dbReference type="HAMAP" id="MF_00693">
    <property type="entry name" value="Transcrip_reg_TACO1"/>
    <property type="match status" value="1"/>
</dbReference>
<keyword evidence="3 4" id="KW-0804">Transcription</keyword>
<comment type="subcellular location">
    <subcellularLocation>
        <location evidence="4">Cytoplasm</location>
    </subcellularLocation>
</comment>
<dbReference type="RefSeq" id="WP_258569432.1">
    <property type="nucleotide sequence ID" value="NZ_JAKUDN010000002.1"/>
</dbReference>
<dbReference type="Gene3D" id="1.10.10.200">
    <property type="match status" value="1"/>
</dbReference>
<dbReference type="InterPro" id="IPR048300">
    <property type="entry name" value="TACO1_YebC-like_2nd/3rd_dom"/>
</dbReference>
<dbReference type="InterPro" id="IPR017856">
    <property type="entry name" value="Integrase-like_N"/>
</dbReference>
<keyword evidence="4 8" id="KW-0238">DNA-binding</keyword>
<dbReference type="EMBL" id="JAKUDN010000002">
    <property type="protein sequence ID" value="MCP8352326.1"/>
    <property type="molecule type" value="Genomic_DNA"/>
</dbReference>
<dbReference type="Gene3D" id="3.30.70.980">
    <property type="match status" value="2"/>
</dbReference>
<accession>A0ABT1L5W3</accession>
<keyword evidence="4" id="KW-0963">Cytoplasm</keyword>
<dbReference type="NCBIfam" id="NF009044">
    <property type="entry name" value="PRK12378.1"/>
    <property type="match status" value="1"/>
</dbReference>
<dbReference type="Proteomes" id="UP001320768">
    <property type="component" value="Unassembled WGS sequence"/>
</dbReference>
<dbReference type="InterPro" id="IPR049083">
    <property type="entry name" value="TACO1_YebC_N"/>
</dbReference>
<dbReference type="InterPro" id="IPR026564">
    <property type="entry name" value="Transcrip_reg_TACO1-like_dom3"/>
</dbReference>
<reference evidence="8 9" key="1">
    <citation type="journal article" date="2022" name="Nat. Microbiol.">
        <title>The microbiome of a bacterivorous marine choanoflagellate contains a resource-demanding obligate bacterial associate.</title>
        <authorList>
            <person name="Needham D.M."/>
            <person name="Poirier C."/>
            <person name="Bachy C."/>
            <person name="George E.E."/>
            <person name="Wilken S."/>
            <person name="Yung C.C.M."/>
            <person name="Limardo A.J."/>
            <person name="Morando M."/>
            <person name="Sudek L."/>
            <person name="Malmstrom R.R."/>
            <person name="Keeling P.J."/>
            <person name="Santoro A.E."/>
            <person name="Worden A.Z."/>
        </authorList>
    </citation>
    <scope>NUCLEOTIDE SEQUENCE [LARGE SCALE GENOMIC DNA]</scope>
    <source>
        <strain evidence="8 9">Comchoano-2</strain>
    </source>
</reference>
<sequence>MAGHSKWSNIKHRKGRQDALRGKANTRLIREVMVAAKAGGADRATNASLRLASERASKANVTKDAIERAILKATGQLQGEEMFELSYEGYGPNGVAIWLQCMTDNKNRTVAEVRHAFSKYNGTLGTSGTVAYLFERVARLVVADVSEDDVMEAVLEHAVNDIVSEDNMTLILADPSELNAICETLSAKNWQILESEVTYLPTADIELDQDAGEKVDKLIQALEELDDVQAVYHNLKIMA</sequence>
<evidence type="ECO:0000256" key="5">
    <source>
        <dbReference type="SAM" id="MobiDB-lite"/>
    </source>
</evidence>
<evidence type="ECO:0000256" key="4">
    <source>
        <dbReference type="HAMAP-Rule" id="MF_00693"/>
    </source>
</evidence>
<evidence type="ECO:0000256" key="2">
    <source>
        <dbReference type="ARBA" id="ARBA00023015"/>
    </source>
</evidence>
<dbReference type="InterPro" id="IPR029072">
    <property type="entry name" value="YebC-like"/>
</dbReference>
<dbReference type="Pfam" id="PF01709">
    <property type="entry name" value="Transcrip_reg"/>
    <property type="match status" value="1"/>
</dbReference>
<organism evidence="8 9">
    <name type="scientific">Candidatus Synchoanobacter obligatus</name>
    <dbReference type="NCBI Taxonomy" id="2919597"/>
    <lineage>
        <taxon>Bacteria</taxon>
        <taxon>Pseudomonadati</taxon>
        <taxon>Pseudomonadota</taxon>
        <taxon>Gammaproteobacteria</taxon>
        <taxon>Candidatus Comchoanobacterales</taxon>
        <taxon>Candidatus Comchoanobacteraceae</taxon>
        <taxon>Candidatus Synchoanobacter</taxon>
    </lineage>
</organism>
<keyword evidence="2 4" id="KW-0805">Transcription regulation</keyword>
<dbReference type="InterPro" id="IPR002876">
    <property type="entry name" value="Transcrip_reg_TACO1-like"/>
</dbReference>
<name>A0ABT1L5W3_9GAMM</name>
<dbReference type="SUPFAM" id="SSF75625">
    <property type="entry name" value="YebC-like"/>
    <property type="match status" value="1"/>
</dbReference>
<comment type="caution">
    <text evidence="8">The sequence shown here is derived from an EMBL/GenBank/DDBJ whole genome shotgun (WGS) entry which is preliminary data.</text>
</comment>
<dbReference type="NCBIfam" id="NF001030">
    <property type="entry name" value="PRK00110.1"/>
    <property type="match status" value="1"/>
</dbReference>
<protein>
    <recommendedName>
        <fullName evidence="4">Probable transcriptional regulatory protein MKS91_03365</fullName>
    </recommendedName>
</protein>
<dbReference type="GO" id="GO:0003677">
    <property type="term" value="F:DNA binding"/>
    <property type="evidence" value="ECO:0007669"/>
    <property type="project" value="UniProtKB-KW"/>
</dbReference>
<evidence type="ECO:0000256" key="3">
    <source>
        <dbReference type="ARBA" id="ARBA00023163"/>
    </source>
</evidence>
<evidence type="ECO:0000313" key="9">
    <source>
        <dbReference type="Proteomes" id="UP001320768"/>
    </source>
</evidence>
<gene>
    <name evidence="8" type="ORF">MKS91_03365</name>
</gene>
<dbReference type="NCBIfam" id="TIGR01033">
    <property type="entry name" value="YebC/PmpR family DNA-binding transcriptional regulator"/>
    <property type="match status" value="1"/>
</dbReference>
<comment type="similarity">
    <text evidence="1 4">Belongs to the TACO1 family.</text>
</comment>
<dbReference type="Pfam" id="PF20772">
    <property type="entry name" value="TACO1_YebC_N"/>
    <property type="match status" value="1"/>
</dbReference>
<evidence type="ECO:0000259" key="6">
    <source>
        <dbReference type="Pfam" id="PF01709"/>
    </source>
</evidence>
<feature type="region of interest" description="Disordered" evidence="5">
    <location>
        <begin position="1"/>
        <end position="22"/>
    </location>
</feature>
<keyword evidence="9" id="KW-1185">Reference proteome</keyword>
<evidence type="ECO:0000313" key="8">
    <source>
        <dbReference type="EMBL" id="MCP8352326.1"/>
    </source>
</evidence>
<feature type="domain" description="TACO1/YebC-like second and third" evidence="6">
    <location>
        <begin position="84"/>
        <end position="235"/>
    </location>
</feature>
<evidence type="ECO:0000256" key="1">
    <source>
        <dbReference type="ARBA" id="ARBA00008724"/>
    </source>
</evidence>
<evidence type="ECO:0000259" key="7">
    <source>
        <dbReference type="Pfam" id="PF20772"/>
    </source>
</evidence>
<proteinExistence type="inferred from homology"/>